<keyword evidence="4" id="KW-0966">Cell projection</keyword>
<proteinExistence type="predicted"/>
<dbReference type="InterPro" id="IPR051155">
    <property type="entry name" value="Nematode_MSP"/>
</dbReference>
<dbReference type="Pfam" id="PF00635">
    <property type="entry name" value="Motile_Sperm"/>
    <property type="match status" value="1"/>
</dbReference>
<dbReference type="AlphaFoldDB" id="A0AA39HHY9"/>
<accession>A0AA39HHY9</accession>
<dbReference type="InterPro" id="IPR013783">
    <property type="entry name" value="Ig-like_fold"/>
</dbReference>
<evidence type="ECO:0000256" key="1">
    <source>
        <dbReference type="ARBA" id="ARBA00004245"/>
    </source>
</evidence>
<keyword evidence="3 7" id="KW-0206">Cytoskeleton</keyword>
<evidence type="ECO:0000256" key="4">
    <source>
        <dbReference type="ARBA" id="ARBA00023273"/>
    </source>
</evidence>
<evidence type="ECO:0000259" key="9">
    <source>
        <dbReference type="PROSITE" id="PS50202"/>
    </source>
</evidence>
<comment type="subcellular location">
    <subcellularLocation>
        <location evidence="6">Cell projection</location>
        <location evidence="6">Pseudopodium</location>
    </subcellularLocation>
    <subcellularLocation>
        <location evidence="1">Cytoplasm</location>
        <location evidence="1">Cytoskeleton</location>
    </subcellularLocation>
</comment>
<evidence type="ECO:0000313" key="10">
    <source>
        <dbReference type="EMBL" id="KAK0405118.1"/>
    </source>
</evidence>
<organism evidence="10 11">
    <name type="scientific">Steinernema hermaphroditum</name>
    <dbReference type="NCBI Taxonomy" id="289476"/>
    <lineage>
        <taxon>Eukaryota</taxon>
        <taxon>Metazoa</taxon>
        <taxon>Ecdysozoa</taxon>
        <taxon>Nematoda</taxon>
        <taxon>Chromadorea</taxon>
        <taxon>Rhabditida</taxon>
        <taxon>Tylenchina</taxon>
        <taxon>Panagrolaimomorpha</taxon>
        <taxon>Strongyloidoidea</taxon>
        <taxon>Steinernematidae</taxon>
        <taxon>Steinernema</taxon>
    </lineage>
</organism>
<feature type="compositionally biased region" description="Basic residues" evidence="8">
    <location>
        <begin position="1"/>
        <end position="12"/>
    </location>
</feature>
<comment type="function">
    <text evidence="5 7">Central component in molecular interactions underlying sperm crawling. Forms an extensive filament system that extends from sperm villipoda, along the leading edge of the pseudopod.</text>
</comment>
<protein>
    <recommendedName>
        <fullName evidence="7">Major sperm protein</fullName>
    </recommendedName>
</protein>
<dbReference type="Proteomes" id="UP001175271">
    <property type="component" value="Unassembled WGS sequence"/>
</dbReference>
<dbReference type="GO" id="GO:0005856">
    <property type="term" value="C:cytoskeleton"/>
    <property type="evidence" value="ECO:0007669"/>
    <property type="project" value="UniProtKB-SubCell"/>
</dbReference>
<gene>
    <name evidence="10" type="ORF">QR680_017804</name>
</gene>
<evidence type="ECO:0000256" key="3">
    <source>
        <dbReference type="ARBA" id="ARBA00023212"/>
    </source>
</evidence>
<evidence type="ECO:0000256" key="6">
    <source>
        <dbReference type="ARBA" id="ARBA00037818"/>
    </source>
</evidence>
<reference evidence="10" key="1">
    <citation type="submission" date="2023-06" db="EMBL/GenBank/DDBJ databases">
        <title>Genomic analysis of the entomopathogenic nematode Steinernema hermaphroditum.</title>
        <authorList>
            <person name="Schwarz E.M."/>
            <person name="Heppert J.K."/>
            <person name="Baniya A."/>
            <person name="Schwartz H.T."/>
            <person name="Tan C.-H."/>
            <person name="Antoshechkin I."/>
            <person name="Sternberg P.W."/>
            <person name="Goodrich-Blair H."/>
            <person name="Dillman A.R."/>
        </authorList>
    </citation>
    <scope>NUCLEOTIDE SEQUENCE</scope>
    <source>
        <strain evidence="10">PS9179</strain>
        <tissue evidence="10">Whole animal</tissue>
    </source>
</reference>
<feature type="region of interest" description="Disordered" evidence="8">
    <location>
        <begin position="1"/>
        <end position="25"/>
    </location>
</feature>
<dbReference type="Gene3D" id="2.60.40.10">
    <property type="entry name" value="Immunoglobulins"/>
    <property type="match status" value="1"/>
</dbReference>
<dbReference type="GO" id="GO:0031143">
    <property type="term" value="C:pseudopodium"/>
    <property type="evidence" value="ECO:0007669"/>
    <property type="project" value="UniProtKB-SubCell"/>
</dbReference>
<evidence type="ECO:0000256" key="2">
    <source>
        <dbReference type="ARBA" id="ARBA00022490"/>
    </source>
</evidence>
<feature type="domain" description="MSP" evidence="9">
    <location>
        <begin position="89"/>
        <end position="206"/>
    </location>
</feature>
<feature type="compositionally biased region" description="Basic and acidic residues" evidence="8">
    <location>
        <begin position="13"/>
        <end position="25"/>
    </location>
</feature>
<dbReference type="PANTHER" id="PTHR22920:SF7">
    <property type="entry name" value="MSP DOMAIN-CONTAINING PROTEIN-RELATED"/>
    <property type="match status" value="1"/>
</dbReference>
<keyword evidence="11" id="KW-1185">Reference proteome</keyword>
<evidence type="ECO:0000256" key="5">
    <source>
        <dbReference type="ARBA" id="ARBA00037744"/>
    </source>
</evidence>
<dbReference type="SUPFAM" id="SSF49354">
    <property type="entry name" value="PapD-like"/>
    <property type="match status" value="1"/>
</dbReference>
<dbReference type="InterPro" id="IPR008962">
    <property type="entry name" value="PapD-like_sf"/>
</dbReference>
<sequence>MPPKRAVAKARKVKEEAEGTSDERNEKIQALKDDIKNLSGLATRVPVVNIDEFCAKYMEKLSQHTEVFIHQLTQEQRGMKILFLDPPGDVNTEPGSKIVFNAPNDIRRTVPIRITNSGERRIAWSIKSTNVNRLGVDPPCGVLDPEENMLIAVMCDSFAYGQEDTNNDRIVIEWTNTPDDADKQFSREWFQGDGMVRHKNLPIEYNP</sequence>
<name>A0AA39HHY9_9BILA</name>
<dbReference type="PANTHER" id="PTHR22920">
    <property type="entry name" value="MAJOR SPERM PROTEIN"/>
    <property type="match status" value="1"/>
</dbReference>
<dbReference type="InterPro" id="IPR000535">
    <property type="entry name" value="MSP_dom"/>
</dbReference>
<keyword evidence="2" id="KW-0963">Cytoplasm</keyword>
<evidence type="ECO:0000256" key="7">
    <source>
        <dbReference type="RuleBase" id="RU003425"/>
    </source>
</evidence>
<dbReference type="EMBL" id="JAUCMV010000004">
    <property type="protein sequence ID" value="KAK0405118.1"/>
    <property type="molecule type" value="Genomic_DNA"/>
</dbReference>
<comment type="caution">
    <text evidence="10">The sequence shown here is derived from an EMBL/GenBank/DDBJ whole genome shotgun (WGS) entry which is preliminary data.</text>
</comment>
<dbReference type="PROSITE" id="PS50202">
    <property type="entry name" value="MSP"/>
    <property type="match status" value="1"/>
</dbReference>
<evidence type="ECO:0000313" key="11">
    <source>
        <dbReference type="Proteomes" id="UP001175271"/>
    </source>
</evidence>
<evidence type="ECO:0000256" key="8">
    <source>
        <dbReference type="SAM" id="MobiDB-lite"/>
    </source>
</evidence>